<feature type="transmembrane region" description="Helical" evidence="7">
    <location>
        <begin position="153"/>
        <end position="172"/>
    </location>
</feature>
<reference evidence="9" key="1">
    <citation type="submission" date="2021-09" db="EMBL/GenBank/DDBJ databases">
        <title>Lactobacillus species from Apis mellifera, Switzerland.</title>
        <authorList>
            <person name="Pfister J."/>
            <person name="Brown A."/>
            <person name="Neumann P."/>
            <person name="Collaud A."/>
            <person name="Retschnig G."/>
            <person name="Perreten V."/>
        </authorList>
    </citation>
    <scope>NUCLEOTIDE SEQUENCE</scope>
    <source>
        <strain evidence="9">IBH002</strain>
    </source>
</reference>
<feature type="transmembrane region" description="Helical" evidence="7">
    <location>
        <begin position="178"/>
        <end position="200"/>
    </location>
</feature>
<evidence type="ECO:0000256" key="6">
    <source>
        <dbReference type="ARBA" id="ARBA00023136"/>
    </source>
</evidence>
<dbReference type="GO" id="GO:0055085">
    <property type="term" value="P:transmembrane transport"/>
    <property type="evidence" value="ECO:0007669"/>
    <property type="project" value="InterPro"/>
</dbReference>
<feature type="transmembrane region" description="Helical" evidence="7">
    <location>
        <begin position="370"/>
        <end position="392"/>
    </location>
</feature>
<keyword evidence="2" id="KW-0813">Transport</keyword>
<evidence type="ECO:0000256" key="5">
    <source>
        <dbReference type="ARBA" id="ARBA00022989"/>
    </source>
</evidence>
<dbReference type="InterPro" id="IPR004680">
    <property type="entry name" value="Cit_transptr-like_dom"/>
</dbReference>
<feature type="transmembrane region" description="Helical" evidence="7">
    <location>
        <begin position="54"/>
        <end position="70"/>
    </location>
</feature>
<keyword evidence="6 7" id="KW-0472">Membrane</keyword>
<evidence type="ECO:0000313" key="9">
    <source>
        <dbReference type="EMBL" id="UZX29718.1"/>
    </source>
</evidence>
<keyword evidence="3 7" id="KW-0812">Transmembrane</keyword>
<dbReference type="AlphaFoldDB" id="A0AA47B4B5"/>
<feature type="domain" description="Citrate transporter-like" evidence="8">
    <location>
        <begin position="259"/>
        <end position="423"/>
    </location>
</feature>
<evidence type="ECO:0000313" key="10">
    <source>
        <dbReference type="Proteomes" id="UP001164557"/>
    </source>
</evidence>
<gene>
    <name evidence="9" type="ORF">LDX53_00285</name>
</gene>
<feature type="transmembrane region" description="Helical" evidence="7">
    <location>
        <begin position="255"/>
        <end position="274"/>
    </location>
</feature>
<dbReference type="GO" id="GO:0005886">
    <property type="term" value="C:plasma membrane"/>
    <property type="evidence" value="ECO:0007669"/>
    <property type="project" value="TreeGrafter"/>
</dbReference>
<dbReference type="Pfam" id="PF03600">
    <property type="entry name" value="CitMHS"/>
    <property type="match status" value="1"/>
</dbReference>
<feature type="transmembrane region" description="Helical" evidence="7">
    <location>
        <begin position="404"/>
        <end position="427"/>
    </location>
</feature>
<feature type="transmembrane region" description="Helical" evidence="7">
    <location>
        <begin position="6"/>
        <end position="23"/>
    </location>
</feature>
<accession>A0AA47B4B5</accession>
<keyword evidence="5 7" id="KW-1133">Transmembrane helix</keyword>
<evidence type="ECO:0000256" key="2">
    <source>
        <dbReference type="ARBA" id="ARBA00022448"/>
    </source>
</evidence>
<feature type="transmembrane region" description="Helical" evidence="7">
    <location>
        <begin position="286"/>
        <end position="302"/>
    </location>
</feature>
<feature type="transmembrane region" description="Helical" evidence="7">
    <location>
        <begin position="347"/>
        <end position="364"/>
    </location>
</feature>
<feature type="transmembrane region" description="Helical" evidence="7">
    <location>
        <begin position="91"/>
        <end position="109"/>
    </location>
</feature>
<evidence type="ECO:0000256" key="1">
    <source>
        <dbReference type="ARBA" id="ARBA00004141"/>
    </source>
</evidence>
<dbReference type="RefSeq" id="WP_046326512.1">
    <property type="nucleotide sequence ID" value="NZ_CP084389.1"/>
</dbReference>
<evidence type="ECO:0000259" key="8">
    <source>
        <dbReference type="Pfam" id="PF03600"/>
    </source>
</evidence>
<sequence>MSQAYIVLIVMAVMIVAMVSDKFDFGFAPVAACTILVLTGTATVQQAYGGFINNNTILTAGYVIISSLFARTRAIHKLQAFLLKIQKGKSGLTLFVVLLLFTVILMTVMEPGPATLLICLVLSTLPAGGGIPSGQMLLPLASMVDISARKIPMGMTMVYVLALNNFITNAGFSHTVSMGTWIIAGAVPLLVAFVYSLIAYRVLPKKELKIDAGQDQKEQEEEATDNLKSWQENLIYISFVVTTIAMFFTNQLGNIVYVIPLVGIGLMYFCNIISFKEIREGMSSPIIYLLGGMFGLADIMAAKGVTKMIGSALQGVLGNNSSIWVITFVFAFAATVMANLTGSNMGTTMILTPIAIAVAVASGLDPRAAGLATVIASNAAVIMPMDTAIGIAVAQGHYKIGRTFVYTIPLTIIYITVVAVMCCVLFPA</sequence>
<evidence type="ECO:0000256" key="3">
    <source>
        <dbReference type="ARBA" id="ARBA00022692"/>
    </source>
</evidence>
<protein>
    <recommendedName>
        <fullName evidence="8">Citrate transporter-like domain-containing protein</fullName>
    </recommendedName>
</protein>
<dbReference type="EMBL" id="CP084389">
    <property type="protein sequence ID" value="UZX29718.1"/>
    <property type="molecule type" value="Genomic_DNA"/>
</dbReference>
<evidence type="ECO:0000256" key="7">
    <source>
        <dbReference type="SAM" id="Phobius"/>
    </source>
</evidence>
<proteinExistence type="predicted"/>
<keyword evidence="10" id="KW-1185">Reference proteome</keyword>
<feature type="transmembrane region" description="Helical" evidence="7">
    <location>
        <begin position="322"/>
        <end position="340"/>
    </location>
</feature>
<dbReference type="PANTHER" id="PTHR43652">
    <property type="entry name" value="BASIC AMINO ACID ANTIPORTER YFCC-RELATED"/>
    <property type="match status" value="1"/>
</dbReference>
<dbReference type="Proteomes" id="UP001164557">
    <property type="component" value="Chromosome"/>
</dbReference>
<evidence type="ECO:0000256" key="4">
    <source>
        <dbReference type="ARBA" id="ARBA00022737"/>
    </source>
</evidence>
<dbReference type="PANTHER" id="PTHR43652:SF2">
    <property type="entry name" value="BASIC AMINO ACID ANTIPORTER YFCC-RELATED"/>
    <property type="match status" value="1"/>
</dbReference>
<feature type="transmembrane region" description="Helical" evidence="7">
    <location>
        <begin position="115"/>
        <end position="141"/>
    </location>
</feature>
<name>A0AA47B4B5_9LACO</name>
<dbReference type="InterPro" id="IPR051679">
    <property type="entry name" value="DASS-Related_Transporters"/>
</dbReference>
<keyword evidence="4" id="KW-0677">Repeat</keyword>
<comment type="subcellular location">
    <subcellularLocation>
        <location evidence="1">Membrane</location>
        <topology evidence="1">Multi-pass membrane protein</topology>
    </subcellularLocation>
</comment>
<organism evidence="9 10">
    <name type="scientific">Lactobacillus helsingborgensis</name>
    <dbReference type="NCBI Taxonomy" id="1218494"/>
    <lineage>
        <taxon>Bacteria</taxon>
        <taxon>Bacillati</taxon>
        <taxon>Bacillota</taxon>
        <taxon>Bacilli</taxon>
        <taxon>Lactobacillales</taxon>
        <taxon>Lactobacillaceae</taxon>
        <taxon>Lactobacillus</taxon>
    </lineage>
</organism>